<dbReference type="Proteomes" id="UP000095495">
    <property type="component" value="Unassembled WGS sequence"/>
</dbReference>
<dbReference type="RefSeq" id="WP_156337544.1">
    <property type="nucleotide sequence ID" value="NZ_CYXV01000006.1"/>
</dbReference>
<proteinExistence type="predicted"/>
<evidence type="ECO:0000313" key="1">
    <source>
        <dbReference type="EMBL" id="CUM93123.1"/>
    </source>
</evidence>
<gene>
    <name evidence="1" type="ORF">ERS852420_01594</name>
</gene>
<protein>
    <submittedName>
        <fullName evidence="1">Uncharacterized protein</fullName>
    </submittedName>
</protein>
<evidence type="ECO:0000313" key="2">
    <source>
        <dbReference type="Proteomes" id="UP000095495"/>
    </source>
</evidence>
<name>A0A173SRW7_9FIRM</name>
<reference evidence="1 2" key="1">
    <citation type="submission" date="2015-09" db="EMBL/GenBank/DDBJ databases">
        <authorList>
            <consortium name="Pathogen Informatics"/>
        </authorList>
    </citation>
    <scope>NUCLEOTIDE SEQUENCE [LARGE SCALE GENOMIC DNA]</scope>
    <source>
        <strain evidence="1 2">2789STDY5608863</strain>
    </source>
</reference>
<dbReference type="EMBL" id="CYXV01000006">
    <property type="protein sequence ID" value="CUM93123.1"/>
    <property type="molecule type" value="Genomic_DNA"/>
</dbReference>
<accession>A0A173SRW7</accession>
<dbReference type="AlphaFoldDB" id="A0A173SRW7"/>
<organism evidence="1 2">
    <name type="scientific">Roseburia faecis</name>
    <dbReference type="NCBI Taxonomy" id="301302"/>
    <lineage>
        <taxon>Bacteria</taxon>
        <taxon>Bacillati</taxon>
        <taxon>Bacillota</taxon>
        <taxon>Clostridia</taxon>
        <taxon>Lachnospirales</taxon>
        <taxon>Lachnospiraceae</taxon>
        <taxon>Roseburia</taxon>
    </lineage>
</organism>
<sequence length="173" mass="20169">MKLQNLLKQNKETITDYMNRAASYLRSMEQGAVTKDGYNLAEDLTVYEQEKLKEYIYCMAFDEMKKTVGRHCLNVCDFGSDREDFISNFQIVIMKRLKDFNTKGSAKKEDKGYEFLTYLRHLSGEAMRETFAGMRGVSAALEERIQKVRTAVRNVMVERQIKQEEVTAEMIQD</sequence>